<accession>A0A9P8V8K4</accession>
<sequence>MTSDQFKVIIIGGGPNGLTAAHSLHLAGIDFLVLERASIVAKDVGASIVLAPQNLRVMHQFGILDDLNRIGQELKSNKSFDLDGASWGSNEIFETLRTNHGSPPLAFHRAQLVQAMYDGLPPVAKDKVLLSKNLVDIQSEEEGVTVTCEDGSTYRGSIVIGADGVHSKTRKLMRKLALSADATQTWDEEDPFSAIYRCMWCSFPRCTEAGETSDTQHKDRSVMYLSGRERGWIFLYEKMAEEKRGRSTYSDTDIAAYAELFKDFPITETLKVKNVWDKRITVGMANLEEGMASHWNWGRIAIAGDAAHKFTPNAGRGFNSGIQDIVTLCNALRNMEEAQAGAPQSAAEELVAISKLFDQYSQERKAAIPQELSMSASITRLQAWANPLYSMASKYIMPSRLVQYLLTEFMMKKNMKKALVLDYVAAEEPMKGTVPWDHSMPSPAGMEQAKHQVSAF</sequence>
<dbReference type="AlphaFoldDB" id="A0A9P8V8K4"/>
<dbReference type="EMBL" id="JAGSXJ010000014">
    <property type="protein sequence ID" value="KAH6685986.1"/>
    <property type="molecule type" value="Genomic_DNA"/>
</dbReference>
<feature type="domain" description="FAD-binding" evidence="7">
    <location>
        <begin position="6"/>
        <end position="366"/>
    </location>
</feature>
<evidence type="ECO:0000256" key="4">
    <source>
        <dbReference type="ARBA" id="ARBA00022827"/>
    </source>
</evidence>
<keyword evidence="5" id="KW-0560">Oxidoreductase</keyword>
<evidence type="ECO:0000256" key="1">
    <source>
        <dbReference type="ARBA" id="ARBA00001974"/>
    </source>
</evidence>
<comment type="caution">
    <text evidence="8">The sequence shown here is derived from an EMBL/GenBank/DDBJ whole genome shotgun (WGS) entry which is preliminary data.</text>
</comment>
<evidence type="ECO:0000259" key="7">
    <source>
        <dbReference type="Pfam" id="PF01494"/>
    </source>
</evidence>
<evidence type="ECO:0000256" key="6">
    <source>
        <dbReference type="ARBA" id="ARBA00023033"/>
    </source>
</evidence>
<dbReference type="InterPro" id="IPR050562">
    <property type="entry name" value="FAD_mOase_fung"/>
</dbReference>
<dbReference type="InterPro" id="IPR036188">
    <property type="entry name" value="FAD/NAD-bd_sf"/>
</dbReference>
<evidence type="ECO:0000313" key="9">
    <source>
        <dbReference type="Proteomes" id="UP000770015"/>
    </source>
</evidence>
<proteinExistence type="inferred from homology"/>
<dbReference type="Proteomes" id="UP000770015">
    <property type="component" value="Unassembled WGS sequence"/>
</dbReference>
<protein>
    <recommendedName>
        <fullName evidence="7">FAD-binding domain-containing protein</fullName>
    </recommendedName>
</protein>
<comment type="cofactor">
    <cofactor evidence="1">
        <name>FAD</name>
        <dbReference type="ChEBI" id="CHEBI:57692"/>
    </cofactor>
</comment>
<dbReference type="Pfam" id="PF01494">
    <property type="entry name" value="FAD_binding_3"/>
    <property type="match status" value="1"/>
</dbReference>
<comment type="similarity">
    <text evidence="2">Belongs to the paxM FAD-dependent monooxygenase family.</text>
</comment>
<evidence type="ECO:0000256" key="2">
    <source>
        <dbReference type="ARBA" id="ARBA00007992"/>
    </source>
</evidence>
<evidence type="ECO:0000256" key="3">
    <source>
        <dbReference type="ARBA" id="ARBA00022630"/>
    </source>
</evidence>
<dbReference type="PANTHER" id="PTHR47356">
    <property type="entry name" value="FAD-DEPENDENT MONOOXYGENASE ASQG-RELATED"/>
    <property type="match status" value="1"/>
</dbReference>
<dbReference type="PANTHER" id="PTHR47356:SF2">
    <property type="entry name" value="FAD-BINDING DOMAIN-CONTAINING PROTEIN-RELATED"/>
    <property type="match status" value="1"/>
</dbReference>
<keyword evidence="9" id="KW-1185">Reference proteome</keyword>
<dbReference type="OrthoDB" id="2431938at2759"/>
<gene>
    <name evidence="8" type="ORF">F5X68DRAFT_135571</name>
</gene>
<dbReference type="SUPFAM" id="SSF51905">
    <property type="entry name" value="FAD/NAD(P)-binding domain"/>
    <property type="match status" value="1"/>
</dbReference>
<organism evidence="8 9">
    <name type="scientific">Plectosphaerella plurivora</name>
    <dbReference type="NCBI Taxonomy" id="936078"/>
    <lineage>
        <taxon>Eukaryota</taxon>
        <taxon>Fungi</taxon>
        <taxon>Dikarya</taxon>
        <taxon>Ascomycota</taxon>
        <taxon>Pezizomycotina</taxon>
        <taxon>Sordariomycetes</taxon>
        <taxon>Hypocreomycetidae</taxon>
        <taxon>Glomerellales</taxon>
        <taxon>Plectosphaerellaceae</taxon>
        <taxon>Plectosphaerella</taxon>
    </lineage>
</organism>
<evidence type="ECO:0000313" key="8">
    <source>
        <dbReference type="EMBL" id="KAH6685986.1"/>
    </source>
</evidence>
<dbReference type="Gene3D" id="3.50.50.60">
    <property type="entry name" value="FAD/NAD(P)-binding domain"/>
    <property type="match status" value="1"/>
</dbReference>
<dbReference type="GO" id="GO:0004497">
    <property type="term" value="F:monooxygenase activity"/>
    <property type="evidence" value="ECO:0007669"/>
    <property type="project" value="UniProtKB-KW"/>
</dbReference>
<dbReference type="PRINTS" id="PR00420">
    <property type="entry name" value="RNGMNOXGNASE"/>
</dbReference>
<evidence type="ECO:0000256" key="5">
    <source>
        <dbReference type="ARBA" id="ARBA00023002"/>
    </source>
</evidence>
<dbReference type="GO" id="GO:0071949">
    <property type="term" value="F:FAD binding"/>
    <property type="evidence" value="ECO:0007669"/>
    <property type="project" value="InterPro"/>
</dbReference>
<name>A0A9P8V8K4_9PEZI</name>
<keyword evidence="6" id="KW-0503">Monooxygenase</keyword>
<reference evidence="8" key="1">
    <citation type="journal article" date="2021" name="Nat. Commun.">
        <title>Genetic determinants of endophytism in the Arabidopsis root mycobiome.</title>
        <authorList>
            <person name="Mesny F."/>
            <person name="Miyauchi S."/>
            <person name="Thiergart T."/>
            <person name="Pickel B."/>
            <person name="Atanasova L."/>
            <person name="Karlsson M."/>
            <person name="Huettel B."/>
            <person name="Barry K.W."/>
            <person name="Haridas S."/>
            <person name="Chen C."/>
            <person name="Bauer D."/>
            <person name="Andreopoulos W."/>
            <person name="Pangilinan J."/>
            <person name="LaButti K."/>
            <person name="Riley R."/>
            <person name="Lipzen A."/>
            <person name="Clum A."/>
            <person name="Drula E."/>
            <person name="Henrissat B."/>
            <person name="Kohler A."/>
            <person name="Grigoriev I.V."/>
            <person name="Martin F.M."/>
            <person name="Hacquard S."/>
        </authorList>
    </citation>
    <scope>NUCLEOTIDE SEQUENCE</scope>
    <source>
        <strain evidence="8">MPI-SDFR-AT-0117</strain>
    </source>
</reference>
<dbReference type="InterPro" id="IPR002938">
    <property type="entry name" value="FAD-bd"/>
</dbReference>
<keyword evidence="3" id="KW-0285">Flavoprotein</keyword>
<keyword evidence="4" id="KW-0274">FAD</keyword>